<dbReference type="Gene3D" id="1.10.8.60">
    <property type="match status" value="1"/>
</dbReference>
<dbReference type="Pfam" id="PF17862">
    <property type="entry name" value="AAA_lid_3"/>
    <property type="match status" value="1"/>
</dbReference>
<dbReference type="OrthoDB" id="29072at2759"/>
<dbReference type="AlphaFoldDB" id="A0A8J4RB66"/>
<evidence type="ECO:0000256" key="3">
    <source>
        <dbReference type="ARBA" id="ARBA00022741"/>
    </source>
</evidence>
<dbReference type="InterPro" id="IPR036181">
    <property type="entry name" value="MIT_dom_sf"/>
</dbReference>
<keyword evidence="9" id="KW-1185">Reference proteome</keyword>
<evidence type="ECO:0000256" key="1">
    <source>
        <dbReference type="ARBA" id="ARBA00004481"/>
    </source>
</evidence>
<dbReference type="FunFam" id="3.40.50.300:FF:000043">
    <property type="entry name" value="Vacuolar protein sorting-associated protein 4"/>
    <property type="match status" value="1"/>
</dbReference>
<name>A0A8J4RB66_9ROSI</name>
<dbReference type="InterPro" id="IPR027417">
    <property type="entry name" value="P-loop_NTPase"/>
</dbReference>
<keyword evidence="5" id="KW-0067">ATP-binding</keyword>
<protein>
    <recommendedName>
        <fullName evidence="7">AAA+ ATPase domain-containing protein</fullName>
    </recommendedName>
</protein>
<organism evidence="8 9">
    <name type="scientific">Castanea mollissima</name>
    <name type="common">Chinese chestnut</name>
    <dbReference type="NCBI Taxonomy" id="60419"/>
    <lineage>
        <taxon>Eukaryota</taxon>
        <taxon>Viridiplantae</taxon>
        <taxon>Streptophyta</taxon>
        <taxon>Embryophyta</taxon>
        <taxon>Tracheophyta</taxon>
        <taxon>Spermatophyta</taxon>
        <taxon>Magnoliopsida</taxon>
        <taxon>eudicotyledons</taxon>
        <taxon>Gunneridae</taxon>
        <taxon>Pentapetalae</taxon>
        <taxon>rosids</taxon>
        <taxon>fabids</taxon>
        <taxon>Fagales</taxon>
        <taxon>Fagaceae</taxon>
        <taxon>Castanea</taxon>
    </lineage>
</organism>
<dbReference type="GO" id="GO:0010008">
    <property type="term" value="C:endosome membrane"/>
    <property type="evidence" value="ECO:0007669"/>
    <property type="project" value="UniProtKB-SubCell"/>
</dbReference>
<proteinExistence type="inferred from homology"/>
<dbReference type="SUPFAM" id="SSF116846">
    <property type="entry name" value="MIT domain"/>
    <property type="match status" value="1"/>
</dbReference>
<accession>A0A8J4RB66</accession>
<dbReference type="InterPro" id="IPR015415">
    <property type="entry name" value="Spast_Vps4_C"/>
</dbReference>
<dbReference type="GO" id="GO:0016887">
    <property type="term" value="F:ATP hydrolysis activity"/>
    <property type="evidence" value="ECO:0007669"/>
    <property type="project" value="InterPro"/>
</dbReference>
<comment type="caution">
    <text evidence="8">The sequence shown here is derived from an EMBL/GenBank/DDBJ whole genome shotgun (WGS) entry which is preliminary data.</text>
</comment>
<keyword evidence="4" id="KW-0967">Endosome</keyword>
<sequence>MVVSPVQITTVTTRQLLELAEKNVGLAVVEDRAGQPKKAYELYMKAFEYAGIYLLNENDPWLKRMNRQLFMDHYPRAITIRGRHHLHGPSLSDKAKSGLGLAKLSDVGGLWACKKVLDEAAIVPIQNPHFFTGKRQPWKAILLYGPPGTGKTYLANAIATKAGSAFFSVSASDIVSKWMGESEKQVSILFQQARDAAPSIIFIDEIDSLCGARGENNENEASRRIKTELLVRMQRACNDEKNVLVLAATNTPYALDQAMRRRFNKRIYVPLPNVKARERIFKVHIGDTPHNLTETDFEHLARRTRGFSGSDIFCCVQDALYEPVRATCSAQFFRKTSEGMWVPCERTQEGAIKITRKKLNAKGLGSKIQLPPTTRADFDKMLARQKPTVSEDDLEVHKRFNKEFGNEG</sequence>
<evidence type="ECO:0000259" key="7">
    <source>
        <dbReference type="SMART" id="SM00382"/>
    </source>
</evidence>
<keyword evidence="6" id="KW-0472">Membrane</keyword>
<dbReference type="FunFam" id="1.10.8.60:FF:000015">
    <property type="entry name" value="vacuolar protein sorting-associated protein 4A"/>
    <property type="match status" value="1"/>
</dbReference>
<dbReference type="InterPro" id="IPR050304">
    <property type="entry name" value="MT-severing_AAA_ATPase"/>
</dbReference>
<comment type="subcellular location">
    <subcellularLocation>
        <location evidence="1">Endosome membrane</location>
        <topology evidence="1">Peripheral membrane protein</topology>
    </subcellularLocation>
</comment>
<dbReference type="Gene3D" id="3.40.50.300">
    <property type="entry name" value="P-loop containing nucleotide triphosphate hydrolases"/>
    <property type="match status" value="1"/>
</dbReference>
<dbReference type="PANTHER" id="PTHR23074">
    <property type="entry name" value="AAA DOMAIN-CONTAINING"/>
    <property type="match status" value="1"/>
</dbReference>
<evidence type="ECO:0000256" key="2">
    <source>
        <dbReference type="ARBA" id="ARBA00006914"/>
    </source>
</evidence>
<dbReference type="InterPro" id="IPR041569">
    <property type="entry name" value="AAA_lid_3"/>
</dbReference>
<dbReference type="GO" id="GO:0007033">
    <property type="term" value="P:vacuole organization"/>
    <property type="evidence" value="ECO:0007669"/>
    <property type="project" value="TreeGrafter"/>
</dbReference>
<dbReference type="Pfam" id="PF00004">
    <property type="entry name" value="AAA"/>
    <property type="match status" value="1"/>
</dbReference>
<feature type="domain" description="AAA+ ATPase" evidence="7">
    <location>
        <begin position="137"/>
        <end position="273"/>
    </location>
</feature>
<evidence type="ECO:0000313" key="9">
    <source>
        <dbReference type="Proteomes" id="UP000737018"/>
    </source>
</evidence>
<gene>
    <name evidence="8" type="ORF">CMV_015110</name>
</gene>
<keyword evidence="3" id="KW-0547">Nucleotide-binding</keyword>
<reference evidence="8" key="1">
    <citation type="submission" date="2020-03" db="EMBL/GenBank/DDBJ databases">
        <title>Castanea mollissima Vanexum genome sequencing.</title>
        <authorList>
            <person name="Staton M."/>
        </authorList>
    </citation>
    <scope>NUCLEOTIDE SEQUENCE</scope>
    <source>
        <tissue evidence="8">Leaf</tissue>
    </source>
</reference>
<dbReference type="SUPFAM" id="SSF52540">
    <property type="entry name" value="P-loop containing nucleoside triphosphate hydrolases"/>
    <property type="match status" value="1"/>
</dbReference>
<evidence type="ECO:0000313" key="8">
    <source>
        <dbReference type="EMBL" id="KAF3960158.1"/>
    </source>
</evidence>
<evidence type="ECO:0000256" key="5">
    <source>
        <dbReference type="ARBA" id="ARBA00022840"/>
    </source>
</evidence>
<dbReference type="GO" id="GO:0016197">
    <property type="term" value="P:endosomal transport"/>
    <property type="evidence" value="ECO:0007669"/>
    <property type="project" value="TreeGrafter"/>
</dbReference>
<dbReference type="InterPro" id="IPR003593">
    <property type="entry name" value="AAA+_ATPase"/>
</dbReference>
<dbReference type="SMART" id="SM00382">
    <property type="entry name" value="AAA"/>
    <property type="match status" value="1"/>
</dbReference>
<comment type="similarity">
    <text evidence="2">Belongs to the AAA ATPase family.</text>
</comment>
<evidence type="ECO:0000256" key="4">
    <source>
        <dbReference type="ARBA" id="ARBA00022753"/>
    </source>
</evidence>
<evidence type="ECO:0000256" key="6">
    <source>
        <dbReference type="ARBA" id="ARBA00023136"/>
    </source>
</evidence>
<dbReference type="InterPro" id="IPR003959">
    <property type="entry name" value="ATPase_AAA_core"/>
</dbReference>
<dbReference type="Proteomes" id="UP000737018">
    <property type="component" value="Unassembled WGS sequence"/>
</dbReference>
<dbReference type="GO" id="GO:0005524">
    <property type="term" value="F:ATP binding"/>
    <property type="evidence" value="ECO:0007669"/>
    <property type="project" value="UniProtKB-KW"/>
</dbReference>
<dbReference type="PANTHER" id="PTHR23074:SF159">
    <property type="entry name" value="PROTEIN SUPPRESSOR OF K(+) TRANSPORT GROWTH DEFECT 1"/>
    <property type="match status" value="1"/>
</dbReference>
<dbReference type="Pfam" id="PF09336">
    <property type="entry name" value="Vps4_C"/>
    <property type="match status" value="1"/>
</dbReference>
<dbReference type="EMBL" id="JRKL02002170">
    <property type="protein sequence ID" value="KAF3960158.1"/>
    <property type="molecule type" value="Genomic_DNA"/>
</dbReference>